<accession>A0A845B5K1</accession>
<evidence type="ECO:0000313" key="2">
    <source>
        <dbReference type="EMBL" id="MXP44717.1"/>
    </source>
</evidence>
<dbReference type="EMBL" id="WTYL01000002">
    <property type="protein sequence ID" value="MXP44717.1"/>
    <property type="molecule type" value="Genomic_DNA"/>
</dbReference>
<protein>
    <submittedName>
        <fullName evidence="2">Uncharacterized protein</fullName>
    </submittedName>
</protein>
<keyword evidence="3" id="KW-1185">Reference proteome</keyword>
<sequence length="146" mass="15485">MGPTEEIVGAAAQFVASLAAILVLAWIAHRMGLGRDVRIRDADHAKGLADEVICGFAADDAAVDDAGRAALVRDRNGRTVLIKVHGAQFSGRLLGAGSTASVREDHGRTVLEIDTGERLFGRVTLDIDRPDNWVQCINPAKAGHHA</sequence>
<comment type="caution">
    <text evidence="2">The sequence shown here is derived from an EMBL/GenBank/DDBJ whole genome shotgun (WGS) entry which is preliminary data.</text>
</comment>
<gene>
    <name evidence="2" type="ORF">GRI65_09645</name>
</gene>
<dbReference type="Proteomes" id="UP000431922">
    <property type="component" value="Unassembled WGS sequence"/>
</dbReference>
<organism evidence="2 3">
    <name type="scientific">Allopontixanthobacter sediminis</name>
    <dbReference type="NCBI Taxonomy" id="1689985"/>
    <lineage>
        <taxon>Bacteria</taxon>
        <taxon>Pseudomonadati</taxon>
        <taxon>Pseudomonadota</taxon>
        <taxon>Alphaproteobacteria</taxon>
        <taxon>Sphingomonadales</taxon>
        <taxon>Erythrobacteraceae</taxon>
        <taxon>Allopontixanthobacter</taxon>
    </lineage>
</organism>
<dbReference type="AlphaFoldDB" id="A0A845B5K1"/>
<evidence type="ECO:0000313" key="3">
    <source>
        <dbReference type="Proteomes" id="UP000431922"/>
    </source>
</evidence>
<feature type="transmembrane region" description="Helical" evidence="1">
    <location>
        <begin position="6"/>
        <end position="28"/>
    </location>
</feature>
<evidence type="ECO:0000256" key="1">
    <source>
        <dbReference type="SAM" id="Phobius"/>
    </source>
</evidence>
<reference evidence="2 3" key="1">
    <citation type="submission" date="2019-12" db="EMBL/GenBank/DDBJ databases">
        <title>Genomic-based taxomic classification of the family Erythrobacteraceae.</title>
        <authorList>
            <person name="Xu L."/>
        </authorList>
    </citation>
    <scope>NUCLEOTIDE SEQUENCE [LARGE SCALE GENOMIC DNA]</scope>
    <source>
        <strain evidence="2 3">KCTC 42453</strain>
    </source>
</reference>
<keyword evidence="1" id="KW-1133">Transmembrane helix</keyword>
<name>A0A845B5K1_9SPHN</name>
<dbReference type="OrthoDB" id="7391222at2"/>
<keyword evidence="1" id="KW-0812">Transmembrane</keyword>
<proteinExistence type="predicted"/>
<keyword evidence="1" id="KW-0472">Membrane</keyword>